<evidence type="ECO:0000256" key="5">
    <source>
        <dbReference type="SAM" id="Phobius"/>
    </source>
</evidence>
<dbReference type="InterPro" id="IPR030185">
    <property type="entry name" value="Mae1"/>
</dbReference>
<keyword evidence="4 5" id="KW-0472">Membrane</keyword>
<dbReference type="Gene3D" id="1.50.10.150">
    <property type="entry name" value="Voltage-dependent anion channel"/>
    <property type="match status" value="1"/>
</dbReference>
<dbReference type="GO" id="GO:0015140">
    <property type="term" value="F:malate transmembrane transporter activity"/>
    <property type="evidence" value="ECO:0007669"/>
    <property type="project" value="InterPro"/>
</dbReference>
<dbReference type="AlphaFoldDB" id="A0AAI8YX01"/>
<proteinExistence type="predicted"/>
<accession>A0AAI8YX01</accession>
<feature type="transmembrane region" description="Helical" evidence="5">
    <location>
        <begin position="337"/>
        <end position="357"/>
    </location>
</feature>
<feature type="transmembrane region" description="Helical" evidence="5">
    <location>
        <begin position="259"/>
        <end position="279"/>
    </location>
</feature>
<comment type="subcellular location">
    <subcellularLocation>
        <location evidence="1">Membrane</location>
        <topology evidence="1">Multi-pass membrane protein</topology>
    </subcellularLocation>
</comment>
<reference evidence="6" key="1">
    <citation type="submission" date="2023-11" db="EMBL/GenBank/DDBJ databases">
        <authorList>
            <person name="Alioto T."/>
            <person name="Alioto T."/>
            <person name="Gomez Garrido J."/>
        </authorList>
    </citation>
    <scope>NUCLEOTIDE SEQUENCE</scope>
</reference>
<dbReference type="EMBL" id="CAVMBE010000017">
    <property type="protein sequence ID" value="CAK3967771.1"/>
    <property type="molecule type" value="Genomic_DNA"/>
</dbReference>
<dbReference type="CDD" id="cd09317">
    <property type="entry name" value="TDT_Mae1_like"/>
    <property type="match status" value="1"/>
</dbReference>
<dbReference type="PANTHER" id="PTHR31162:SF0">
    <property type="entry name" value="MALIC ACID TRANSPORT PROTEIN"/>
    <property type="match status" value="1"/>
</dbReference>
<dbReference type="Proteomes" id="UP001296104">
    <property type="component" value="Unassembled WGS sequence"/>
</dbReference>
<keyword evidence="2 5" id="KW-0812">Transmembrane</keyword>
<dbReference type="InterPro" id="IPR038665">
    <property type="entry name" value="Voltage-dep_anion_channel_sf"/>
</dbReference>
<comment type="caution">
    <text evidence="6">The sequence shown here is derived from an EMBL/GenBank/DDBJ whole genome shotgun (WGS) entry which is preliminary data.</text>
</comment>
<dbReference type="InterPro" id="IPR004695">
    <property type="entry name" value="SLAC1/Mae1/Ssu1/TehA"/>
</dbReference>
<evidence type="ECO:0000313" key="6">
    <source>
        <dbReference type="EMBL" id="CAK3967771.1"/>
    </source>
</evidence>
<evidence type="ECO:0000256" key="4">
    <source>
        <dbReference type="ARBA" id="ARBA00023136"/>
    </source>
</evidence>
<evidence type="ECO:0000313" key="7">
    <source>
        <dbReference type="Proteomes" id="UP001296104"/>
    </source>
</evidence>
<evidence type="ECO:0000256" key="1">
    <source>
        <dbReference type="ARBA" id="ARBA00004141"/>
    </source>
</evidence>
<feature type="transmembrane region" description="Helical" evidence="5">
    <location>
        <begin position="117"/>
        <end position="136"/>
    </location>
</feature>
<feature type="transmembrane region" description="Helical" evidence="5">
    <location>
        <begin position="51"/>
        <end position="71"/>
    </location>
</feature>
<feature type="transmembrane region" description="Helical" evidence="5">
    <location>
        <begin position="363"/>
        <end position="385"/>
    </location>
</feature>
<dbReference type="GO" id="GO:0016020">
    <property type="term" value="C:membrane"/>
    <property type="evidence" value="ECO:0007669"/>
    <property type="project" value="UniProtKB-SubCell"/>
</dbReference>
<keyword evidence="3 5" id="KW-1133">Transmembrane helix</keyword>
<sequence>MLPHPFRSPGIEADEDFNRDLEKYQNDDRADFKPNPPKSADFKDRIAHFTWPWFATTMSTGAIAVVLANTPNRFTGLETIGKIFFILDLVLFVLFNIVMGLRAFWFPRRFRASLHHPVEGLFFGAYWVSVSLILNATQSYGVPNCGPWLVKAILVLFWIYCAAVLLVAIGQYYVLFQEERLKITDAVPAWIFPIYPLLVIGPMAGTFIPSQSGSNAFDMWLGAVMLQGLAWTVAIMMYSMYTQRLMTSALPAPPTRPGMYVSVGPAGYTAAGLISLGMRAPTVLPANAFTSNNYHDGDIVKVIGIMAGVFIIIFAFWFFCVSTVAVLAGIRRMHFTLNWWAFVFPNAGLTLAAIQLGKAFGSQGINGICSALTIILVILWLITAVSHIRAVYYGKIMWPGKDEDKDMKNFGWGKYSA</sequence>
<feature type="transmembrane region" description="Helical" evidence="5">
    <location>
        <begin position="299"/>
        <end position="330"/>
    </location>
</feature>
<dbReference type="PANTHER" id="PTHR31162">
    <property type="entry name" value="MALIC ACID TRANSPORT PROTEIN-RELATED"/>
    <property type="match status" value="1"/>
</dbReference>
<name>A0AAI8YX01_9PEZI</name>
<gene>
    <name evidence="6" type="ORF">LECACI_7A003539</name>
</gene>
<evidence type="ECO:0000256" key="3">
    <source>
        <dbReference type="ARBA" id="ARBA00022989"/>
    </source>
</evidence>
<keyword evidence="7" id="KW-1185">Reference proteome</keyword>
<dbReference type="Pfam" id="PF03595">
    <property type="entry name" value="SLAC1"/>
    <property type="match status" value="1"/>
</dbReference>
<organism evidence="6 7">
    <name type="scientific">Lecanosticta acicola</name>
    <dbReference type="NCBI Taxonomy" id="111012"/>
    <lineage>
        <taxon>Eukaryota</taxon>
        <taxon>Fungi</taxon>
        <taxon>Dikarya</taxon>
        <taxon>Ascomycota</taxon>
        <taxon>Pezizomycotina</taxon>
        <taxon>Dothideomycetes</taxon>
        <taxon>Dothideomycetidae</taxon>
        <taxon>Mycosphaerellales</taxon>
        <taxon>Mycosphaerellaceae</taxon>
        <taxon>Lecanosticta</taxon>
    </lineage>
</organism>
<evidence type="ECO:0000256" key="2">
    <source>
        <dbReference type="ARBA" id="ARBA00022692"/>
    </source>
</evidence>
<feature type="transmembrane region" description="Helical" evidence="5">
    <location>
        <begin position="83"/>
        <end position="105"/>
    </location>
</feature>
<feature type="transmembrane region" description="Helical" evidence="5">
    <location>
        <begin position="148"/>
        <end position="175"/>
    </location>
</feature>
<feature type="transmembrane region" description="Helical" evidence="5">
    <location>
        <begin position="220"/>
        <end position="238"/>
    </location>
</feature>
<feature type="transmembrane region" description="Helical" evidence="5">
    <location>
        <begin position="187"/>
        <end position="208"/>
    </location>
</feature>
<protein>
    <submittedName>
        <fullName evidence="6">Malic acid transport</fullName>
    </submittedName>
</protein>